<dbReference type="Gene3D" id="3.40.50.1820">
    <property type="entry name" value="alpha/beta hydrolase"/>
    <property type="match status" value="1"/>
</dbReference>
<evidence type="ECO:0000259" key="1">
    <source>
        <dbReference type="Pfam" id="PF08840"/>
    </source>
</evidence>
<dbReference type="EMBL" id="JAAXPR010000025">
    <property type="protein sequence ID" value="NKZ21188.1"/>
    <property type="molecule type" value="Genomic_DNA"/>
</dbReference>
<dbReference type="GO" id="GO:0016787">
    <property type="term" value="F:hydrolase activity"/>
    <property type="evidence" value="ECO:0007669"/>
    <property type="project" value="UniProtKB-KW"/>
</dbReference>
<name>A0A7X6N0F4_9STRE</name>
<evidence type="ECO:0000313" key="3">
    <source>
        <dbReference type="Proteomes" id="UP000522720"/>
    </source>
</evidence>
<gene>
    <name evidence="2" type="ORF">HF992_10180</name>
</gene>
<dbReference type="AlphaFoldDB" id="A0A7X6N0F4"/>
<sequence>MYLGLPTKTSELTDLNAVRGWFEEQVNLEEEMVLIGHSIGGDLAAYLACHYVQVKGLLLLDGGFYNMDNIQTLEQELAEAEQFLKETQFDSLEVAIAQEQCQASFWSENLDRVVAESLVERNGKFKLNLELAIVLNLLRLRRQFQGAIHLLDGLPVHLYLPDLGEETPEFKKEALDQLPIDVEVTYLSGCGHSMYTDAPHHVAQVVGLFIRSLE</sequence>
<feature type="domain" description="BAAT/Acyl-CoA thioester hydrolase C-terminal" evidence="1">
    <location>
        <begin position="29"/>
        <end position="95"/>
    </location>
</feature>
<dbReference type="InterPro" id="IPR029058">
    <property type="entry name" value="AB_hydrolase_fold"/>
</dbReference>
<dbReference type="Pfam" id="PF08840">
    <property type="entry name" value="BAAT_C"/>
    <property type="match status" value="1"/>
</dbReference>
<dbReference type="SUPFAM" id="SSF53474">
    <property type="entry name" value="alpha/beta-Hydrolases"/>
    <property type="match status" value="1"/>
</dbReference>
<dbReference type="Proteomes" id="UP000522720">
    <property type="component" value="Unassembled WGS sequence"/>
</dbReference>
<accession>A0A7X6N0F4</accession>
<dbReference type="RefSeq" id="WP_168549920.1">
    <property type="nucleotide sequence ID" value="NZ_JAAXPR010000025.1"/>
</dbReference>
<comment type="caution">
    <text evidence="2">The sequence shown here is derived from an EMBL/GenBank/DDBJ whole genome shotgun (WGS) entry which is preliminary data.</text>
</comment>
<protein>
    <submittedName>
        <fullName evidence="2">Alpha/beta hydrolase</fullName>
    </submittedName>
</protein>
<dbReference type="InterPro" id="IPR014940">
    <property type="entry name" value="BAAT_C"/>
</dbReference>
<organism evidence="2 3">
    <name type="scientific">Streptococcus ovuberis</name>
    <dbReference type="NCBI Taxonomy" id="1936207"/>
    <lineage>
        <taxon>Bacteria</taxon>
        <taxon>Bacillati</taxon>
        <taxon>Bacillota</taxon>
        <taxon>Bacilli</taxon>
        <taxon>Lactobacillales</taxon>
        <taxon>Streptococcaceae</taxon>
        <taxon>Streptococcus</taxon>
    </lineage>
</organism>
<keyword evidence="3" id="KW-1185">Reference proteome</keyword>
<reference evidence="2 3" key="1">
    <citation type="submission" date="2020-04" db="EMBL/GenBank/DDBJ databases">
        <title>MicrobeNet Type strains.</title>
        <authorList>
            <person name="Nicholson A.C."/>
        </authorList>
    </citation>
    <scope>NUCLEOTIDE SEQUENCE [LARGE SCALE GENOMIC DNA]</scope>
    <source>
        <strain evidence="2 3">CCUG 69612</strain>
    </source>
</reference>
<proteinExistence type="predicted"/>
<evidence type="ECO:0000313" key="2">
    <source>
        <dbReference type="EMBL" id="NKZ21188.1"/>
    </source>
</evidence>
<keyword evidence="2" id="KW-0378">Hydrolase</keyword>